<evidence type="ECO:0000256" key="12">
    <source>
        <dbReference type="SAM" id="MobiDB-lite"/>
    </source>
</evidence>
<keyword evidence="3" id="KW-0493">Microtubule</keyword>
<dbReference type="PANTHER" id="PTHR47969:SF15">
    <property type="entry name" value="CHROMOSOME-ASSOCIATED KINESIN KIF4A-RELATED"/>
    <property type="match status" value="1"/>
</dbReference>
<evidence type="ECO:0000256" key="7">
    <source>
        <dbReference type="ARBA" id="ARBA00023175"/>
    </source>
</evidence>
<dbReference type="OMA" id="RNEVMTG"/>
<feature type="compositionally biased region" description="Basic and acidic residues" evidence="12">
    <location>
        <begin position="1046"/>
        <end position="1059"/>
    </location>
</feature>
<evidence type="ECO:0000256" key="6">
    <source>
        <dbReference type="ARBA" id="ARBA00023054"/>
    </source>
</evidence>
<dbReference type="GO" id="GO:0005524">
    <property type="term" value="F:ATP binding"/>
    <property type="evidence" value="ECO:0007669"/>
    <property type="project" value="UniProtKB-UniRule"/>
</dbReference>
<accession>E3M516</accession>
<feature type="region of interest" description="Disordered" evidence="12">
    <location>
        <begin position="501"/>
        <end position="523"/>
    </location>
</feature>
<dbReference type="SUPFAM" id="SSF52540">
    <property type="entry name" value="P-loop containing nucleoside triphosphate hydrolases"/>
    <property type="match status" value="1"/>
</dbReference>
<dbReference type="InterPro" id="IPR027640">
    <property type="entry name" value="Kinesin-like_fam"/>
</dbReference>
<dbReference type="FunCoup" id="E3M516">
    <property type="interactions" value="418"/>
</dbReference>
<evidence type="ECO:0000256" key="4">
    <source>
        <dbReference type="ARBA" id="ARBA00022741"/>
    </source>
</evidence>
<dbReference type="GO" id="GO:0051231">
    <property type="term" value="P:spindle elongation"/>
    <property type="evidence" value="ECO:0007669"/>
    <property type="project" value="TreeGrafter"/>
</dbReference>
<comment type="subcellular location">
    <subcellularLocation>
        <location evidence="1">Cytoplasm</location>
        <location evidence="1">Cytoskeleton</location>
    </subcellularLocation>
</comment>
<dbReference type="FunFam" id="3.40.850.10:FF:000019">
    <property type="entry name" value="Kinesin-like protein KIN-5D"/>
    <property type="match status" value="1"/>
</dbReference>
<protein>
    <submittedName>
        <fullName evidence="14">CRE-KLP-18 protein</fullName>
    </submittedName>
</protein>
<evidence type="ECO:0000313" key="14">
    <source>
        <dbReference type="EMBL" id="EFO92156.1"/>
    </source>
</evidence>
<dbReference type="InterPro" id="IPR036961">
    <property type="entry name" value="Kinesin_motor_dom_sf"/>
</dbReference>
<evidence type="ECO:0000256" key="3">
    <source>
        <dbReference type="ARBA" id="ARBA00022701"/>
    </source>
</evidence>
<feature type="coiled-coil region" evidence="11">
    <location>
        <begin position="461"/>
        <end position="488"/>
    </location>
</feature>
<dbReference type="Gene3D" id="3.40.850.10">
    <property type="entry name" value="Kinesin motor domain"/>
    <property type="match status" value="1"/>
</dbReference>
<feature type="compositionally biased region" description="Basic residues" evidence="12">
    <location>
        <begin position="505"/>
        <end position="515"/>
    </location>
</feature>
<dbReference type="CDD" id="cd00106">
    <property type="entry name" value="KISc"/>
    <property type="match status" value="1"/>
</dbReference>
<keyword evidence="7 10" id="KW-0505">Motor protein</keyword>
<dbReference type="InterPro" id="IPR019821">
    <property type="entry name" value="Kinesin_motor_CS"/>
</dbReference>
<dbReference type="PANTHER" id="PTHR47969">
    <property type="entry name" value="CHROMOSOME-ASSOCIATED KINESIN KIF4A-RELATED"/>
    <property type="match status" value="1"/>
</dbReference>
<evidence type="ECO:0000313" key="15">
    <source>
        <dbReference type="Proteomes" id="UP000008281"/>
    </source>
</evidence>
<dbReference type="EMBL" id="DS268425">
    <property type="protein sequence ID" value="EFO92156.1"/>
    <property type="molecule type" value="Genomic_DNA"/>
</dbReference>
<reference evidence="14" key="1">
    <citation type="submission" date="2007-07" db="EMBL/GenBank/DDBJ databases">
        <title>PCAP assembly of the Caenorhabditis remanei genome.</title>
        <authorList>
            <consortium name="The Caenorhabditis remanei Sequencing Consortium"/>
            <person name="Wilson R.K."/>
        </authorList>
    </citation>
    <scope>NUCLEOTIDE SEQUENCE [LARGE SCALE GENOMIC DNA]</scope>
    <source>
        <strain evidence="14">PB4641</strain>
    </source>
</reference>
<dbReference type="STRING" id="31234.E3M516"/>
<evidence type="ECO:0000256" key="10">
    <source>
        <dbReference type="PROSITE-ProRule" id="PRU00283"/>
    </source>
</evidence>
<gene>
    <name evidence="14" type="primary">Cre-klp-18</name>
    <name evidence="14" type="ORF">CRE_11026</name>
</gene>
<evidence type="ECO:0000259" key="13">
    <source>
        <dbReference type="PROSITE" id="PS50067"/>
    </source>
</evidence>
<feature type="coiled-coil region" evidence="11">
    <location>
        <begin position="914"/>
        <end position="948"/>
    </location>
</feature>
<dbReference type="GO" id="GO:0003777">
    <property type="term" value="F:microtubule motor activity"/>
    <property type="evidence" value="ECO:0007669"/>
    <property type="project" value="InterPro"/>
</dbReference>
<dbReference type="HOGENOM" id="CLU_010349_0_0_1"/>
<feature type="binding site" evidence="10">
    <location>
        <begin position="79"/>
        <end position="86"/>
    </location>
    <ligand>
        <name>ATP</name>
        <dbReference type="ChEBI" id="CHEBI:30616"/>
    </ligand>
</feature>
<keyword evidence="15" id="KW-1185">Reference proteome</keyword>
<evidence type="ECO:0000256" key="8">
    <source>
        <dbReference type="ARBA" id="ARBA00023212"/>
    </source>
</evidence>
<keyword evidence="5 10" id="KW-0067">ATP-binding</keyword>
<dbReference type="GO" id="GO:0005874">
    <property type="term" value="C:microtubule"/>
    <property type="evidence" value="ECO:0007669"/>
    <property type="project" value="UniProtKB-KW"/>
</dbReference>
<evidence type="ECO:0000256" key="2">
    <source>
        <dbReference type="ARBA" id="ARBA00022490"/>
    </source>
</evidence>
<feature type="coiled-coil region" evidence="11">
    <location>
        <begin position="527"/>
        <end position="637"/>
    </location>
</feature>
<evidence type="ECO:0000256" key="9">
    <source>
        <dbReference type="ARBA" id="ARBA00034704"/>
    </source>
</evidence>
<dbReference type="Pfam" id="PF00225">
    <property type="entry name" value="Kinesin"/>
    <property type="match status" value="1"/>
</dbReference>
<dbReference type="InterPro" id="IPR001752">
    <property type="entry name" value="Kinesin_motor_dom"/>
</dbReference>
<evidence type="ECO:0000256" key="11">
    <source>
        <dbReference type="SAM" id="Coils"/>
    </source>
</evidence>
<comment type="similarity">
    <text evidence="9">Belongs to the TRAFAC class myosin-kinesin ATPase superfamily. Kinesin family. KIN-5/BimC subfamily.</text>
</comment>
<dbReference type="GO" id="GO:0007018">
    <property type="term" value="P:microtubule-based movement"/>
    <property type="evidence" value="ECO:0007669"/>
    <property type="project" value="InterPro"/>
</dbReference>
<dbReference type="PROSITE" id="PS50067">
    <property type="entry name" value="KINESIN_MOTOR_2"/>
    <property type="match status" value="1"/>
</dbReference>
<organism evidence="15">
    <name type="scientific">Caenorhabditis remanei</name>
    <name type="common">Caenorhabditis vulgaris</name>
    <dbReference type="NCBI Taxonomy" id="31234"/>
    <lineage>
        <taxon>Eukaryota</taxon>
        <taxon>Metazoa</taxon>
        <taxon>Ecdysozoa</taxon>
        <taxon>Nematoda</taxon>
        <taxon>Chromadorea</taxon>
        <taxon>Rhabditida</taxon>
        <taxon>Rhabditina</taxon>
        <taxon>Rhabditomorpha</taxon>
        <taxon>Rhabditoidea</taxon>
        <taxon>Rhabditidae</taxon>
        <taxon>Peloderinae</taxon>
        <taxon>Caenorhabditis</taxon>
    </lineage>
</organism>
<keyword evidence="6 11" id="KW-0175">Coiled coil</keyword>
<sequence>MSYIKTFGRVRPSAKGTTTSALVSTDKTVKVETENGQKTYELHRIFKHDSTQEEVFQCVSKKIVEDSVDGFNGTVFAYGQTGSGKTHTMLGPCNSWSDPDQKGLIPRSIEYLFELLDAKARDCQKFTFSVDVEFVELYNEDIFDLLNAKNKVQLRDLGERIQLDGAKVETVDNSLDLMHVVQRAWQARSVGVTAMNNESSRSHALLIIKIKTKEVTGEFVKDRFATLNLVDLAGSERQSHTKATGDRLKEATNINSSLTVLGRCIRILSKPSGASTYVPYRDSHLTHILKNSLGGNSKTAVIVNMHPDKEFLAESSSTLLFAQSCTLIKNAVHRNEVMTGDQENSYKKAIQELRRQVDEAPAKAREEYAKKLKVSEEAQHRLTLENDSLKKDNSELRGNYNLALLKYLSNNCTAEVIDELKVLLSSANHNQSIVEPGTQDLLAKNTTVCTLFFSFLCIYFFIQLKLEREASEKRCQQLQRELEELRSKYCDSLDTTLLLQTPNAKGRRSSSRPKRRETQYMPSPSRMAMLNEEEDEETAEIIKAKLECNVQSLRNELENEKERAYTAQKKYDDIKCDLNRKETEYERVIVEKDEEISELENKVRNNGETLERLLQTMSEVERAKAQLESTIKVNQDKHEAEMEGKVSNKSFVHDVSFSAMRNDYKSQVIDLEAQLSESKNDSQRLAITKEEINAKLQEELDSSTRSYNNLENKLQILSDENTSLKRELAEKSELAATVEEISSEKSKEAVSLQKELDNKMKEILRIKKDAEEKDKTVKDLQKDIAVNAKATVLLQADIDAKTQQISGIQQDLGEVAKKNAALLVELTTKSTLIFSLEQEVAKKAKAVSELEKQLDQNVDALADCKTIKRRYEESLENEKHSKKAYEDLKNSMNDIFLNHQKDVKLVKAKKDQEIESIQRSLDCTSKLLKDQEKNYKKEKSELQQKFDQKVGEMDKRFKEMHMESLKTQEEKIKRESMNVMESTMLVKENKIRELEERCNYFEKQHEEDTEAINSKLGLKSQKMSYVDKIRREKADMESTISQLRSEVARLSKQNREPPRVLRSRNIQQ</sequence>
<evidence type="ECO:0000256" key="1">
    <source>
        <dbReference type="ARBA" id="ARBA00004245"/>
    </source>
</evidence>
<dbReference type="eggNOG" id="KOG4280">
    <property type="taxonomic scope" value="Eukaryota"/>
</dbReference>
<dbReference type="OrthoDB" id="3176171at2759"/>
<dbReference type="SMART" id="SM00129">
    <property type="entry name" value="KISc"/>
    <property type="match status" value="1"/>
</dbReference>
<keyword evidence="4 10" id="KW-0547">Nucleotide-binding</keyword>
<keyword evidence="8" id="KW-0206">Cytoskeleton</keyword>
<feature type="domain" description="Kinesin motor" evidence="13">
    <location>
        <begin position="3"/>
        <end position="328"/>
    </location>
</feature>
<proteinExistence type="inferred from homology"/>
<feature type="region of interest" description="Disordered" evidence="12">
    <location>
        <begin position="1045"/>
        <end position="1068"/>
    </location>
</feature>
<evidence type="ECO:0000256" key="5">
    <source>
        <dbReference type="ARBA" id="ARBA00022840"/>
    </source>
</evidence>
<feature type="coiled-coil region" evidence="11">
    <location>
        <begin position="833"/>
        <end position="888"/>
    </location>
</feature>
<feature type="coiled-coil region" evidence="11">
    <location>
        <begin position="661"/>
        <end position="783"/>
    </location>
</feature>
<dbReference type="GO" id="GO:0005875">
    <property type="term" value="C:microtubule associated complex"/>
    <property type="evidence" value="ECO:0007669"/>
    <property type="project" value="TreeGrafter"/>
</dbReference>
<keyword evidence="2" id="KW-0963">Cytoplasm</keyword>
<name>E3M516_CAERE</name>
<dbReference type="Proteomes" id="UP000008281">
    <property type="component" value="Unassembled WGS sequence"/>
</dbReference>
<dbReference type="GO" id="GO:0007052">
    <property type="term" value="P:mitotic spindle organization"/>
    <property type="evidence" value="ECO:0007669"/>
    <property type="project" value="TreeGrafter"/>
</dbReference>
<dbReference type="InParanoid" id="E3M516"/>
<dbReference type="PRINTS" id="PR00380">
    <property type="entry name" value="KINESINHEAVY"/>
</dbReference>
<dbReference type="GO" id="GO:0008017">
    <property type="term" value="F:microtubule binding"/>
    <property type="evidence" value="ECO:0007669"/>
    <property type="project" value="InterPro"/>
</dbReference>
<dbReference type="InterPro" id="IPR027417">
    <property type="entry name" value="P-loop_NTPase"/>
</dbReference>
<dbReference type="AlphaFoldDB" id="E3M516"/>
<dbReference type="PROSITE" id="PS00411">
    <property type="entry name" value="KINESIN_MOTOR_1"/>
    <property type="match status" value="1"/>
</dbReference>